<evidence type="ECO:0000313" key="3">
    <source>
        <dbReference type="Proteomes" id="UP001575105"/>
    </source>
</evidence>
<comment type="caution">
    <text evidence="2">The sequence shown here is derived from an EMBL/GenBank/DDBJ whole genome shotgun (WGS) entry which is preliminary data.</text>
</comment>
<proteinExistence type="predicted"/>
<keyword evidence="1" id="KW-0472">Membrane</keyword>
<dbReference type="RefSeq" id="WP_425344765.1">
    <property type="nucleotide sequence ID" value="NZ_JBGUBD010000003.1"/>
</dbReference>
<feature type="transmembrane region" description="Helical" evidence="1">
    <location>
        <begin position="181"/>
        <end position="201"/>
    </location>
</feature>
<feature type="transmembrane region" description="Helical" evidence="1">
    <location>
        <begin position="152"/>
        <end position="174"/>
    </location>
</feature>
<evidence type="ECO:0000256" key="1">
    <source>
        <dbReference type="SAM" id="Phobius"/>
    </source>
</evidence>
<name>A0ABV4U2M6_9BACT</name>
<dbReference type="SUPFAM" id="SSF81343">
    <property type="entry name" value="Fumarate reductase respiratory complex transmembrane subunits"/>
    <property type="match status" value="1"/>
</dbReference>
<keyword evidence="3" id="KW-1185">Reference proteome</keyword>
<protein>
    <recommendedName>
        <fullName evidence="4">Succinate dehydrogenase subunit C</fullName>
    </recommendedName>
</protein>
<evidence type="ECO:0000313" key="2">
    <source>
        <dbReference type="EMBL" id="MFA9477840.1"/>
    </source>
</evidence>
<feature type="transmembrane region" description="Helical" evidence="1">
    <location>
        <begin position="111"/>
        <end position="132"/>
    </location>
</feature>
<organism evidence="2 3">
    <name type="scientific">Natronomicrosphaera hydrolytica</name>
    <dbReference type="NCBI Taxonomy" id="3242702"/>
    <lineage>
        <taxon>Bacteria</taxon>
        <taxon>Pseudomonadati</taxon>
        <taxon>Planctomycetota</taxon>
        <taxon>Phycisphaerae</taxon>
        <taxon>Phycisphaerales</taxon>
        <taxon>Phycisphaeraceae</taxon>
        <taxon>Natronomicrosphaera</taxon>
    </lineage>
</organism>
<evidence type="ECO:0008006" key="4">
    <source>
        <dbReference type="Google" id="ProtNLM"/>
    </source>
</evidence>
<dbReference type="Proteomes" id="UP001575105">
    <property type="component" value="Unassembled WGS sequence"/>
</dbReference>
<feature type="transmembrane region" description="Helical" evidence="1">
    <location>
        <begin position="63"/>
        <end position="90"/>
    </location>
</feature>
<dbReference type="InterPro" id="IPR034804">
    <property type="entry name" value="SQR/QFR_C/D"/>
</dbReference>
<sequence>MAESSSSSNELGFMARHHFLLRRLHSLSGIIPVGVFVIFHLFTNAQLATDTYQHEVDWLYRTVPVLLLVEISLWIAIAFHAGLGLVYTFVGSKNNVSHYRYGGNWRYFFQRVTGIIALVFIFLHVATMRWHWDIFGWYTPFMVDYTLPDGQRVPMATASVAVALQSIPVVIFYLVGSLSVVYHWSNGLWTAAITWGITLSVAAQRRWGVVCAAMGITLTVFTFAALYGAMTYELNEQERMAYELYLAEGPPEIDEGEYPLPLDP</sequence>
<gene>
    <name evidence="2" type="ORF">ACERK3_05970</name>
</gene>
<accession>A0ABV4U2M6</accession>
<dbReference type="EMBL" id="JBGUBD010000003">
    <property type="protein sequence ID" value="MFA9477840.1"/>
    <property type="molecule type" value="Genomic_DNA"/>
</dbReference>
<dbReference type="Gene3D" id="1.20.1300.10">
    <property type="entry name" value="Fumarate reductase/succinate dehydrogenase, transmembrane subunit"/>
    <property type="match status" value="1"/>
</dbReference>
<feature type="transmembrane region" description="Helical" evidence="1">
    <location>
        <begin position="207"/>
        <end position="230"/>
    </location>
</feature>
<keyword evidence="1" id="KW-0812">Transmembrane</keyword>
<keyword evidence="1" id="KW-1133">Transmembrane helix</keyword>
<reference evidence="2 3" key="1">
    <citation type="submission" date="2024-08" db="EMBL/GenBank/DDBJ databases">
        <title>Whole-genome sequencing of halo(alkali)philic microorganisms from hypersaline lakes.</title>
        <authorList>
            <person name="Sorokin D.Y."/>
            <person name="Merkel A.Y."/>
            <person name="Messina E."/>
            <person name="Yakimov M."/>
        </authorList>
    </citation>
    <scope>NUCLEOTIDE SEQUENCE [LARGE SCALE GENOMIC DNA]</scope>
    <source>
        <strain evidence="2 3">AB-hyl4</strain>
    </source>
</reference>
<feature type="transmembrane region" description="Helical" evidence="1">
    <location>
        <begin position="24"/>
        <end position="43"/>
    </location>
</feature>